<dbReference type="PANTHER" id="PTHR45758:SF4">
    <property type="entry name" value="MITOFERRIN-1"/>
    <property type="match status" value="1"/>
</dbReference>
<dbReference type="InterPro" id="IPR018108">
    <property type="entry name" value="MCP_transmembrane"/>
</dbReference>
<keyword evidence="6" id="KW-1133">Transmembrane helix</keyword>
<evidence type="ECO:0000313" key="11">
    <source>
        <dbReference type="EMBL" id="CCC89759.1"/>
    </source>
</evidence>
<dbReference type="VEuPathDB" id="TriTrypDB:TcIL3000_3_1890"/>
<dbReference type="Pfam" id="PF00153">
    <property type="entry name" value="Mito_carr"/>
    <property type="match status" value="3"/>
</dbReference>
<dbReference type="PRINTS" id="PR00926">
    <property type="entry name" value="MITOCARRIER"/>
</dbReference>
<keyword evidence="8 9" id="KW-0472">Membrane</keyword>
<evidence type="ECO:0000256" key="1">
    <source>
        <dbReference type="ARBA" id="ARBA00004225"/>
    </source>
</evidence>
<dbReference type="EMBL" id="HE575316">
    <property type="protein sequence ID" value="CCC89759.1"/>
    <property type="molecule type" value="Genomic_DNA"/>
</dbReference>
<evidence type="ECO:0000256" key="4">
    <source>
        <dbReference type="ARBA" id="ARBA00022692"/>
    </source>
</evidence>
<dbReference type="GO" id="GO:0015093">
    <property type="term" value="F:ferrous iron transmembrane transporter activity"/>
    <property type="evidence" value="ECO:0007669"/>
    <property type="project" value="TreeGrafter"/>
</dbReference>
<dbReference type="PROSITE" id="PS50920">
    <property type="entry name" value="SOLCAR"/>
    <property type="match status" value="3"/>
</dbReference>
<evidence type="ECO:0000256" key="10">
    <source>
        <dbReference type="RuleBase" id="RU000488"/>
    </source>
</evidence>
<proteinExistence type="inferred from homology"/>
<keyword evidence="3 10" id="KW-0813">Transport</keyword>
<evidence type="ECO:0000256" key="9">
    <source>
        <dbReference type="PROSITE-ProRule" id="PRU00282"/>
    </source>
</evidence>
<dbReference type="AlphaFoldDB" id="G0UK54"/>
<dbReference type="GO" id="GO:0048250">
    <property type="term" value="P:iron import into the mitochondrion"/>
    <property type="evidence" value="ECO:0007669"/>
    <property type="project" value="TreeGrafter"/>
</dbReference>
<keyword evidence="4 9" id="KW-0812">Transmembrane</keyword>
<feature type="repeat" description="Solcar" evidence="9">
    <location>
        <begin position="203"/>
        <end position="285"/>
    </location>
</feature>
<evidence type="ECO:0000256" key="6">
    <source>
        <dbReference type="ARBA" id="ARBA00022989"/>
    </source>
</evidence>
<dbReference type="Gene3D" id="1.50.40.10">
    <property type="entry name" value="Mitochondrial carrier domain"/>
    <property type="match status" value="1"/>
</dbReference>
<protein>
    <submittedName>
        <fullName evidence="11">Putative mitochondrial carrier protein</fullName>
    </submittedName>
</protein>
<sequence>MSSGSTLDVRNAEGVSSLNVGLDAGEIAAGCIAGFVEHFFVFPFDTLKTRVQSGNSTNVIVAANFILRNERLAHLYRGFVPVILSAVPAHGAYYSTYEATKRIFGEDSTISIAASASCAVAAHDTISTPFDVVKQRMQMDGKRTFLSSLQCGQRAVAEEGVRCLLLSLPTTIVMNIPHFAAYWLVYESFLAYLGGERRNREQEAARDYIVGGLMAGTVASIVSSPFDVVKTQLQLGLRKSFPEALRYVFGHRGARGFFAGVSARVMCTAPAGALSMVTYETAKIHFGQCWG</sequence>
<evidence type="ECO:0000256" key="3">
    <source>
        <dbReference type="ARBA" id="ARBA00022448"/>
    </source>
</evidence>
<dbReference type="SUPFAM" id="SSF103506">
    <property type="entry name" value="Mitochondrial carrier"/>
    <property type="match status" value="1"/>
</dbReference>
<evidence type="ECO:0000256" key="7">
    <source>
        <dbReference type="ARBA" id="ARBA00023128"/>
    </source>
</evidence>
<feature type="repeat" description="Solcar" evidence="9">
    <location>
        <begin position="107"/>
        <end position="192"/>
    </location>
</feature>
<keyword evidence="7" id="KW-0496">Mitochondrion</keyword>
<dbReference type="PANTHER" id="PTHR45758">
    <property type="entry name" value="MITOFERRIN-1-RELATED"/>
    <property type="match status" value="1"/>
</dbReference>
<dbReference type="InterPro" id="IPR023395">
    <property type="entry name" value="MCP_dom_sf"/>
</dbReference>
<evidence type="ECO:0000256" key="5">
    <source>
        <dbReference type="ARBA" id="ARBA00022737"/>
    </source>
</evidence>
<keyword evidence="5" id="KW-0677">Repeat</keyword>
<name>G0UK54_TRYCI</name>
<evidence type="ECO:0000256" key="8">
    <source>
        <dbReference type="ARBA" id="ARBA00023136"/>
    </source>
</evidence>
<dbReference type="GO" id="GO:0031966">
    <property type="term" value="C:mitochondrial membrane"/>
    <property type="evidence" value="ECO:0007669"/>
    <property type="project" value="UniProtKB-SubCell"/>
</dbReference>
<dbReference type="InterPro" id="IPR002067">
    <property type="entry name" value="MCP"/>
</dbReference>
<feature type="repeat" description="Solcar" evidence="9">
    <location>
        <begin position="21"/>
        <end position="103"/>
    </location>
</feature>
<accession>G0UK54</accession>
<evidence type="ECO:0000256" key="2">
    <source>
        <dbReference type="ARBA" id="ARBA00006375"/>
    </source>
</evidence>
<comment type="subcellular location">
    <subcellularLocation>
        <location evidence="1">Mitochondrion membrane</location>
        <topology evidence="1">Multi-pass membrane protein</topology>
    </subcellularLocation>
</comment>
<gene>
    <name evidence="11" type="ORF">TCIL3000_3_1890</name>
</gene>
<comment type="similarity">
    <text evidence="2 10">Belongs to the mitochondrial carrier (TC 2.A.29) family.</text>
</comment>
<organism evidence="11">
    <name type="scientific">Trypanosoma congolense (strain IL3000)</name>
    <dbReference type="NCBI Taxonomy" id="1068625"/>
    <lineage>
        <taxon>Eukaryota</taxon>
        <taxon>Discoba</taxon>
        <taxon>Euglenozoa</taxon>
        <taxon>Kinetoplastea</taxon>
        <taxon>Metakinetoplastina</taxon>
        <taxon>Trypanosomatida</taxon>
        <taxon>Trypanosomatidae</taxon>
        <taxon>Trypanosoma</taxon>
        <taxon>Nannomonas</taxon>
    </lineage>
</organism>
<reference evidence="11" key="1">
    <citation type="journal article" date="2012" name="Proc. Natl. Acad. Sci. U.S.A.">
        <title>Antigenic diversity is generated by distinct evolutionary mechanisms in African trypanosome species.</title>
        <authorList>
            <person name="Jackson A.P."/>
            <person name="Berry A."/>
            <person name="Aslett M."/>
            <person name="Allison H.C."/>
            <person name="Burton P."/>
            <person name="Vavrova-Anderson J."/>
            <person name="Brown R."/>
            <person name="Browne H."/>
            <person name="Corton N."/>
            <person name="Hauser H."/>
            <person name="Gamble J."/>
            <person name="Gilderthorp R."/>
            <person name="Marcello L."/>
            <person name="McQuillan J."/>
            <person name="Otto T.D."/>
            <person name="Quail M.A."/>
            <person name="Sanders M.J."/>
            <person name="van Tonder A."/>
            <person name="Ginger M.L."/>
            <person name="Field M.C."/>
            <person name="Barry J.D."/>
            <person name="Hertz-Fowler C."/>
            <person name="Berriman M."/>
        </authorList>
    </citation>
    <scope>NUCLEOTIDE SEQUENCE</scope>
    <source>
        <strain evidence="11">IL3000</strain>
    </source>
</reference>